<dbReference type="PANTHER" id="PTHR37610">
    <property type="entry name" value="CCHC-TYPE DOMAIN-CONTAINING PROTEIN"/>
    <property type="match status" value="1"/>
</dbReference>
<accession>A0ABD1AX86</accession>
<dbReference type="AlphaFoldDB" id="A0ABD1AX86"/>
<evidence type="ECO:0000313" key="1">
    <source>
        <dbReference type="EMBL" id="KAL1203446.1"/>
    </source>
</evidence>
<protein>
    <submittedName>
        <fullName evidence="1">Retrovirus-related Pol polyprotein from transposon RE2</fullName>
    </submittedName>
</protein>
<evidence type="ECO:0000313" key="2">
    <source>
        <dbReference type="Proteomes" id="UP001558713"/>
    </source>
</evidence>
<dbReference type="PANTHER" id="PTHR37610:SF40">
    <property type="entry name" value="OS01G0909600 PROTEIN"/>
    <property type="match status" value="1"/>
</dbReference>
<name>A0ABD1AX86_CARAN</name>
<proteinExistence type="predicted"/>
<reference evidence="1 2" key="1">
    <citation type="submission" date="2024-04" db="EMBL/GenBank/DDBJ databases">
        <title>Genome assembly C_amara_ONT_v2.</title>
        <authorList>
            <person name="Yant L."/>
            <person name="Moore C."/>
            <person name="Slenker M."/>
        </authorList>
    </citation>
    <scope>NUCLEOTIDE SEQUENCE [LARGE SCALE GENOMIC DNA]</scope>
    <source>
        <tissue evidence="1">Leaf</tissue>
    </source>
</reference>
<dbReference type="Proteomes" id="UP001558713">
    <property type="component" value="Unassembled WGS sequence"/>
</dbReference>
<comment type="caution">
    <text evidence="1">The sequence shown here is derived from an EMBL/GenBank/DDBJ whole genome shotgun (WGS) entry which is preliminary data.</text>
</comment>
<dbReference type="Pfam" id="PF14223">
    <property type="entry name" value="Retrotran_gag_2"/>
    <property type="match status" value="1"/>
</dbReference>
<sequence>MDTNQKNMSIPVVLKGTNYLLWSRTTKTALKSRGLWGYVDPKVEASDKGKAVEEGSKKEQEDQFVLAALRSSLEPAILAAYSYAETARELWETLLGVYGNMSNVSRIFEVKKALNEIQQRDRAFKDLFGEYRGLWAESGAS</sequence>
<gene>
    <name evidence="1" type="ORF">V5N11_014372</name>
</gene>
<dbReference type="EMBL" id="JBANAX010000557">
    <property type="protein sequence ID" value="KAL1203446.1"/>
    <property type="molecule type" value="Genomic_DNA"/>
</dbReference>
<organism evidence="1 2">
    <name type="scientific">Cardamine amara subsp. amara</name>
    <dbReference type="NCBI Taxonomy" id="228776"/>
    <lineage>
        <taxon>Eukaryota</taxon>
        <taxon>Viridiplantae</taxon>
        <taxon>Streptophyta</taxon>
        <taxon>Embryophyta</taxon>
        <taxon>Tracheophyta</taxon>
        <taxon>Spermatophyta</taxon>
        <taxon>Magnoliopsida</taxon>
        <taxon>eudicotyledons</taxon>
        <taxon>Gunneridae</taxon>
        <taxon>Pentapetalae</taxon>
        <taxon>rosids</taxon>
        <taxon>malvids</taxon>
        <taxon>Brassicales</taxon>
        <taxon>Brassicaceae</taxon>
        <taxon>Cardamineae</taxon>
        <taxon>Cardamine</taxon>
    </lineage>
</organism>
<keyword evidence="2" id="KW-1185">Reference proteome</keyword>